<sequence>MSKPELEQSLPGKQRSFTTSVPPPCLAVKPPVLASNGTQCNACTSPWPRQQPPKLIEASYQWLMVFGSITSTNACPNAIRLLSLDIEQSATQKSPSLHTSVSPNHSSCIVPYRGAPHATGAELNAPRFRRSRNAFLQLRHHREARHRRVALHPVALLPSPVVLRPAPEFLSACPAGRIPYSVCLLVLASISKQLCDEAGAQHRERKQSASQTMWRSFWKGRVAHKLYLNDGIGQHQSHKVKLQSEPGTLERGRQ</sequence>
<gene>
    <name evidence="2" type="ORF">HDK90DRAFT_9772</name>
</gene>
<reference evidence="2 3" key="1">
    <citation type="submission" date="2024-04" db="EMBL/GenBank/DDBJ databases">
        <title>Phyllosticta paracitricarpa is synonymous to the EU quarantine fungus P. citricarpa based on phylogenomic analyses.</title>
        <authorList>
            <consortium name="Lawrence Berkeley National Laboratory"/>
            <person name="Van Ingen-Buijs V.A."/>
            <person name="Van Westerhoven A.C."/>
            <person name="Haridas S."/>
            <person name="Skiadas P."/>
            <person name="Martin F."/>
            <person name="Groenewald J.Z."/>
            <person name="Crous P.W."/>
            <person name="Seidl M.F."/>
        </authorList>
    </citation>
    <scope>NUCLEOTIDE SEQUENCE [LARGE SCALE GENOMIC DNA]</scope>
    <source>
        <strain evidence="2 3">CBS 123374</strain>
    </source>
</reference>
<protein>
    <submittedName>
        <fullName evidence="2">Uncharacterized protein</fullName>
    </submittedName>
</protein>
<accession>A0ABR1Z226</accession>
<organism evidence="2 3">
    <name type="scientific">Phyllosticta capitalensis</name>
    <dbReference type="NCBI Taxonomy" id="121624"/>
    <lineage>
        <taxon>Eukaryota</taxon>
        <taxon>Fungi</taxon>
        <taxon>Dikarya</taxon>
        <taxon>Ascomycota</taxon>
        <taxon>Pezizomycotina</taxon>
        <taxon>Dothideomycetes</taxon>
        <taxon>Dothideomycetes incertae sedis</taxon>
        <taxon>Botryosphaeriales</taxon>
        <taxon>Phyllostictaceae</taxon>
        <taxon>Phyllosticta</taxon>
    </lineage>
</organism>
<evidence type="ECO:0000313" key="2">
    <source>
        <dbReference type="EMBL" id="KAK8246414.1"/>
    </source>
</evidence>
<name>A0ABR1Z226_9PEZI</name>
<dbReference type="Proteomes" id="UP001492380">
    <property type="component" value="Unassembled WGS sequence"/>
</dbReference>
<comment type="caution">
    <text evidence="2">The sequence shown here is derived from an EMBL/GenBank/DDBJ whole genome shotgun (WGS) entry which is preliminary data.</text>
</comment>
<proteinExistence type="predicted"/>
<feature type="region of interest" description="Disordered" evidence="1">
    <location>
        <begin position="1"/>
        <end position="21"/>
    </location>
</feature>
<evidence type="ECO:0000256" key="1">
    <source>
        <dbReference type="SAM" id="MobiDB-lite"/>
    </source>
</evidence>
<dbReference type="EMBL" id="JBBWRZ010000001">
    <property type="protein sequence ID" value="KAK8246414.1"/>
    <property type="molecule type" value="Genomic_DNA"/>
</dbReference>
<keyword evidence="3" id="KW-1185">Reference proteome</keyword>
<evidence type="ECO:0000313" key="3">
    <source>
        <dbReference type="Proteomes" id="UP001492380"/>
    </source>
</evidence>